<dbReference type="PANTHER" id="PTHR34216">
    <property type="match status" value="1"/>
</dbReference>
<dbReference type="PANTHER" id="PTHR34216:SF3">
    <property type="entry name" value="POLY-BETA-1,6-N-ACETYL-D-GLUCOSAMINE N-DEACETYLASE"/>
    <property type="match status" value="1"/>
</dbReference>
<accession>A0A1H8G9E4</accession>
<dbReference type="OrthoDB" id="9778320at2"/>
<dbReference type="GO" id="GO:0005975">
    <property type="term" value="P:carbohydrate metabolic process"/>
    <property type="evidence" value="ECO:0007669"/>
    <property type="project" value="InterPro"/>
</dbReference>
<keyword evidence="2" id="KW-0732">Signal</keyword>
<organism evidence="4 5">
    <name type="scientific">Mucilaginibacter gossypiicola</name>
    <dbReference type="NCBI Taxonomy" id="551995"/>
    <lineage>
        <taxon>Bacteria</taxon>
        <taxon>Pseudomonadati</taxon>
        <taxon>Bacteroidota</taxon>
        <taxon>Sphingobacteriia</taxon>
        <taxon>Sphingobacteriales</taxon>
        <taxon>Sphingobacteriaceae</taxon>
        <taxon>Mucilaginibacter</taxon>
    </lineage>
</organism>
<dbReference type="RefSeq" id="WP_091210422.1">
    <property type="nucleotide sequence ID" value="NZ_FOCL01000003.1"/>
</dbReference>
<protein>
    <submittedName>
        <fullName evidence="4">Polysaccharide deacetylase</fullName>
    </submittedName>
</protein>
<dbReference type="CDD" id="cd10918">
    <property type="entry name" value="CE4_NodB_like_5s_6s"/>
    <property type="match status" value="1"/>
</dbReference>
<dbReference type="PROSITE" id="PS51677">
    <property type="entry name" value="NODB"/>
    <property type="match status" value="1"/>
</dbReference>
<dbReference type="GO" id="GO:0016810">
    <property type="term" value="F:hydrolase activity, acting on carbon-nitrogen (but not peptide) bonds"/>
    <property type="evidence" value="ECO:0007669"/>
    <property type="project" value="InterPro"/>
</dbReference>
<evidence type="ECO:0000256" key="2">
    <source>
        <dbReference type="ARBA" id="ARBA00022729"/>
    </source>
</evidence>
<evidence type="ECO:0000313" key="4">
    <source>
        <dbReference type="EMBL" id="SEN40469.1"/>
    </source>
</evidence>
<reference evidence="5" key="1">
    <citation type="submission" date="2016-10" db="EMBL/GenBank/DDBJ databases">
        <authorList>
            <person name="Varghese N."/>
            <person name="Submissions S."/>
        </authorList>
    </citation>
    <scope>NUCLEOTIDE SEQUENCE [LARGE SCALE GENOMIC DNA]</scope>
    <source>
        <strain evidence="5">Gh-48</strain>
    </source>
</reference>
<evidence type="ECO:0000259" key="3">
    <source>
        <dbReference type="PROSITE" id="PS51677"/>
    </source>
</evidence>
<evidence type="ECO:0000256" key="1">
    <source>
        <dbReference type="ARBA" id="ARBA00004613"/>
    </source>
</evidence>
<gene>
    <name evidence="4" type="ORF">SAMN05192574_10355</name>
</gene>
<name>A0A1H8G9E4_9SPHI</name>
<dbReference type="SUPFAM" id="SSF88713">
    <property type="entry name" value="Glycoside hydrolase/deacetylase"/>
    <property type="match status" value="1"/>
</dbReference>
<dbReference type="AlphaFoldDB" id="A0A1H8G9E4"/>
<dbReference type="InterPro" id="IPR051398">
    <property type="entry name" value="Polysacch_Deacetylase"/>
</dbReference>
<evidence type="ECO:0000313" key="5">
    <source>
        <dbReference type="Proteomes" id="UP000198942"/>
    </source>
</evidence>
<dbReference type="STRING" id="551995.SAMN05192574_10355"/>
<dbReference type="Gene3D" id="3.20.20.370">
    <property type="entry name" value="Glycoside hydrolase/deacetylase"/>
    <property type="match status" value="1"/>
</dbReference>
<dbReference type="GO" id="GO:0005576">
    <property type="term" value="C:extracellular region"/>
    <property type="evidence" value="ECO:0007669"/>
    <property type="project" value="UniProtKB-SubCell"/>
</dbReference>
<dbReference type="Proteomes" id="UP000198942">
    <property type="component" value="Unassembled WGS sequence"/>
</dbReference>
<keyword evidence="5" id="KW-1185">Reference proteome</keyword>
<sequence length="334" mass="38295">MSILKKIWSRSKRKAAYLSGDARHVLGLDKALYENARGSRIVLYHNVCKSDPHKFNTLFLTAERFEEHLQYYKKHFNVVSLNDYYAGNFSNEKFNVCITFDDGLANNYHYVLPLLTKYRVPATFFVTAIRDAGFDILWNDMLSIAGYYGPDRFTYKNDTYHKNRNNKYVDVNGIPYADKLRAGSFDEKASLMSFLEQLTGFKTNQQDDDYWLQMTPAQIKTMSASAFVTIGAHSYYHNDLACIHPAAAASEMAMCKEYLENLTGRQINSFAFPYGSYHKQVLKDAKAAGYTQLLATDFIKPQDGQDNTMRERLTVNSFISTANQLNAIIRGRYV</sequence>
<dbReference type="EMBL" id="FOCL01000003">
    <property type="protein sequence ID" value="SEN40469.1"/>
    <property type="molecule type" value="Genomic_DNA"/>
</dbReference>
<proteinExistence type="predicted"/>
<comment type="subcellular location">
    <subcellularLocation>
        <location evidence="1">Secreted</location>
    </subcellularLocation>
</comment>
<feature type="domain" description="NodB homology" evidence="3">
    <location>
        <begin position="94"/>
        <end position="334"/>
    </location>
</feature>
<dbReference type="InterPro" id="IPR011330">
    <property type="entry name" value="Glyco_hydro/deAcase_b/a-brl"/>
</dbReference>
<dbReference type="InterPro" id="IPR002509">
    <property type="entry name" value="NODB_dom"/>
</dbReference>
<dbReference type="Pfam" id="PF01522">
    <property type="entry name" value="Polysacc_deac_1"/>
    <property type="match status" value="2"/>
</dbReference>